<gene>
    <name evidence="2" type="ORF">HU737_017425</name>
    <name evidence="1" type="ORF">HU737_06615</name>
</gene>
<dbReference type="EMBL" id="JABWRE010000003">
    <property type="protein sequence ID" value="MBC3440343.1"/>
    <property type="molecule type" value="Genomic_DNA"/>
</dbReference>
<dbReference type="EMBL" id="JABWRE020000001">
    <property type="protein sequence ID" value="MBV4537752.1"/>
    <property type="molecule type" value="Genomic_DNA"/>
</dbReference>
<reference evidence="1" key="2">
    <citation type="submission" date="2020-07" db="EMBL/GenBank/DDBJ databases">
        <authorList>
            <person name="Lood C."/>
            <person name="Girard L."/>
        </authorList>
    </citation>
    <scope>NUCLEOTIDE SEQUENCE</scope>
    <source>
        <strain evidence="1">SWRI10</strain>
    </source>
</reference>
<name>A0A923FZG8_9PSED</name>
<evidence type="ECO:0000313" key="2">
    <source>
        <dbReference type="EMBL" id="MBV4537752.1"/>
    </source>
</evidence>
<protein>
    <submittedName>
        <fullName evidence="1">Uncharacterized protein</fullName>
    </submittedName>
</protein>
<evidence type="ECO:0000313" key="1">
    <source>
        <dbReference type="EMBL" id="MBC3440343.1"/>
    </source>
</evidence>
<dbReference type="AlphaFoldDB" id="A0A923FZG8"/>
<dbReference type="RefSeq" id="WP_186553903.1">
    <property type="nucleotide sequence ID" value="NZ_JABWRE020000001.1"/>
</dbReference>
<organism evidence="1">
    <name type="scientific">Pseudomonas urmiensis</name>
    <dbReference type="NCBI Taxonomy" id="2745493"/>
    <lineage>
        <taxon>Bacteria</taxon>
        <taxon>Pseudomonadati</taxon>
        <taxon>Pseudomonadota</taxon>
        <taxon>Gammaproteobacteria</taxon>
        <taxon>Pseudomonadales</taxon>
        <taxon>Pseudomonadaceae</taxon>
        <taxon>Pseudomonas</taxon>
    </lineage>
</organism>
<dbReference type="Proteomes" id="UP000599879">
    <property type="component" value="Unassembled WGS sequence"/>
</dbReference>
<reference evidence="1" key="1">
    <citation type="journal article" date="2020" name="Microorganisms">
        <title>Reliable Identification of Environmental Pseudomonas Isolates Using the rpoD Gene.</title>
        <authorList>
            <consortium name="The Broad Institute Genome Sequencing Platform"/>
            <person name="Girard L."/>
            <person name="Lood C."/>
            <person name="Rokni-Zadeh H."/>
            <person name="van Noort V."/>
            <person name="Lavigne R."/>
            <person name="De Mot R."/>
        </authorList>
    </citation>
    <scope>NUCLEOTIDE SEQUENCE</scope>
    <source>
        <strain evidence="1">SWRI10</strain>
    </source>
</reference>
<comment type="caution">
    <text evidence="1">The sequence shown here is derived from an EMBL/GenBank/DDBJ whole genome shotgun (WGS) entry which is preliminary data.</text>
</comment>
<proteinExistence type="predicted"/>
<accession>A0A923FZG8</accession>
<sequence length="249" mass="26149">MGSKAIDALESQLPEGAASKILRGYTFIGGDNLSDWTLAGQLHLDYIAQLYQSNDPRWMSEASKYTEQTGFSPFGLNPLALGGMGKGLASAGSVGKAGSVEPGSVSPGSTPAKWDNAVSRAEGDFGALNQPSKTGQTPAFFNPQRSASEALNNGRIHIDDLRKLVPPGTPDGFKPSVTITDGSKFNYVIGGQKVEVKWHAPDSNAAGKFPGSNSGAGWTAQIRIGGKLLGQDGKLYRKAGNQTHIPVDF</sequence>
<reference evidence="2" key="3">
    <citation type="submission" date="2021-06" db="EMBL/GenBank/DDBJ databases">
        <title>Updating the genus Pseudomonas: Description of 43 new species and partition of the Pseudomonas putida group.</title>
        <authorList>
            <person name="Girard L."/>
            <person name="Lood C."/>
            <person name="Vandamme P."/>
            <person name="Rokni-Zadeh H."/>
            <person name="Van Noort V."/>
            <person name="Hofte M."/>
            <person name="Lavigne R."/>
            <person name="De Mot R."/>
        </authorList>
    </citation>
    <scope>NUCLEOTIDE SEQUENCE</scope>
    <source>
        <strain evidence="2">SWRI10</strain>
    </source>
</reference>